<protein>
    <submittedName>
        <fullName evidence="3">Uncharacterized protein LOC104222327</fullName>
    </submittedName>
</protein>
<sequence>MALTDDHMSDQEEDLLNRSTNNYQQPTENKVPEQEGSNPNTQGHVMDPIILTEECLTLTFLENAEEKILLQTPPNIRKVSLNIRSCAWSPMQQYVLNQTNSQMNYQTNSQMKILLWNCRGANNLTFRRNLDAILHANTPSVLAHIN</sequence>
<dbReference type="RefSeq" id="XP_009771856.1">
    <property type="nucleotide sequence ID" value="XM_009773554.1"/>
</dbReference>
<organism evidence="2 3">
    <name type="scientific">Nicotiana sylvestris</name>
    <name type="common">Wood tobacco</name>
    <name type="synonym">South American tobacco</name>
    <dbReference type="NCBI Taxonomy" id="4096"/>
    <lineage>
        <taxon>Eukaryota</taxon>
        <taxon>Viridiplantae</taxon>
        <taxon>Streptophyta</taxon>
        <taxon>Embryophyta</taxon>
        <taxon>Tracheophyta</taxon>
        <taxon>Spermatophyta</taxon>
        <taxon>Magnoliopsida</taxon>
        <taxon>eudicotyledons</taxon>
        <taxon>Gunneridae</taxon>
        <taxon>Pentapetalae</taxon>
        <taxon>asterids</taxon>
        <taxon>lamiids</taxon>
        <taxon>Solanales</taxon>
        <taxon>Solanaceae</taxon>
        <taxon>Nicotianoideae</taxon>
        <taxon>Nicotianeae</taxon>
        <taxon>Nicotiana</taxon>
    </lineage>
</organism>
<name>A0A1U7W3R8_NICSY</name>
<dbReference type="PANTHER" id="PTHR35218">
    <property type="entry name" value="RNASE H DOMAIN-CONTAINING PROTEIN"/>
    <property type="match status" value="1"/>
</dbReference>
<gene>
    <name evidence="3" type="primary">LOC104222327</name>
</gene>
<proteinExistence type="predicted"/>
<evidence type="ECO:0000313" key="2">
    <source>
        <dbReference type="Proteomes" id="UP000189701"/>
    </source>
</evidence>
<reference evidence="2" key="1">
    <citation type="journal article" date="2013" name="Genome Biol.">
        <title>Reference genomes and transcriptomes of Nicotiana sylvestris and Nicotiana tomentosiformis.</title>
        <authorList>
            <person name="Sierro N."/>
            <person name="Battey J.N."/>
            <person name="Ouadi S."/>
            <person name="Bovet L."/>
            <person name="Goepfert S."/>
            <person name="Bakaher N."/>
            <person name="Peitsch M.C."/>
            <person name="Ivanov N.V."/>
        </authorList>
    </citation>
    <scope>NUCLEOTIDE SEQUENCE [LARGE SCALE GENOMIC DNA]</scope>
</reference>
<keyword evidence="2" id="KW-1185">Reference proteome</keyword>
<accession>A0A1U7W3R8</accession>
<feature type="region of interest" description="Disordered" evidence="1">
    <location>
        <begin position="1"/>
        <end position="44"/>
    </location>
</feature>
<dbReference type="Proteomes" id="UP000189701">
    <property type="component" value="Unplaced"/>
</dbReference>
<feature type="compositionally biased region" description="Basic and acidic residues" evidence="1">
    <location>
        <begin position="1"/>
        <end position="10"/>
    </location>
</feature>
<dbReference type="PANTHER" id="PTHR35218:SF7">
    <property type="entry name" value="ENDONUCLEASE_EXONUCLEASE_PHOSPHATASE"/>
    <property type="match status" value="1"/>
</dbReference>
<evidence type="ECO:0000313" key="3">
    <source>
        <dbReference type="RefSeq" id="XP_009771856.1"/>
    </source>
</evidence>
<feature type="compositionally biased region" description="Polar residues" evidence="1">
    <location>
        <begin position="17"/>
        <end position="28"/>
    </location>
</feature>
<dbReference type="AlphaFoldDB" id="A0A1U7W3R8"/>
<evidence type="ECO:0000256" key="1">
    <source>
        <dbReference type="SAM" id="MobiDB-lite"/>
    </source>
</evidence>
<reference evidence="3" key="2">
    <citation type="submission" date="2025-08" db="UniProtKB">
        <authorList>
            <consortium name="RefSeq"/>
        </authorList>
    </citation>
    <scope>IDENTIFICATION</scope>
    <source>
        <tissue evidence="3">Leaf</tissue>
    </source>
</reference>